<keyword evidence="2" id="KW-0472">Membrane</keyword>
<gene>
    <name evidence="3" type="ORF">FLSS-23_0004</name>
</gene>
<proteinExistence type="predicted"/>
<feature type="coiled-coil region" evidence="1">
    <location>
        <begin position="58"/>
        <end position="137"/>
    </location>
</feature>
<accession>M1PVZ6</accession>
<keyword evidence="2" id="KW-0812">Transmembrane</keyword>
<feature type="transmembrane region" description="Helical" evidence="2">
    <location>
        <begin position="12"/>
        <end position="31"/>
    </location>
</feature>
<sequence>MTITETISQNFLAIFYSIIVIVVLLIIAKVINTRERSKERRELADLQLKQKKLDMMENKQYIENLKEASVVLKDEEKDKIDKISRDNAILSRRTLSLMNEIEERVQRLEKGKDHAKLLKTKKEIERLERDMFGEEERK</sequence>
<keyword evidence="1" id="KW-0175">Coiled coil</keyword>
<dbReference type="AlphaFoldDB" id="M1PVZ6"/>
<evidence type="ECO:0000256" key="2">
    <source>
        <dbReference type="SAM" id="Phobius"/>
    </source>
</evidence>
<protein>
    <submittedName>
        <fullName evidence="3">Uncharacterized protein</fullName>
    </submittedName>
</protein>
<dbReference type="EMBL" id="JX684089">
    <property type="protein sequence ID" value="AGF93339.1"/>
    <property type="molecule type" value="Genomic_DNA"/>
</dbReference>
<keyword evidence="2" id="KW-1133">Transmembrane helix</keyword>
<organism evidence="3">
    <name type="scientific">uncultured organism</name>
    <dbReference type="NCBI Taxonomy" id="155900"/>
    <lineage>
        <taxon>unclassified sequences</taxon>
        <taxon>environmental samples</taxon>
    </lineage>
</organism>
<reference evidence="3" key="1">
    <citation type="journal article" date="2013" name="Syst. Appl. Microbiol.">
        <title>New insights into the archaeal diversity of a hypersaline microbial mat obtained by a metagenomic approach.</title>
        <authorList>
            <person name="Lopez-Lopez A."/>
            <person name="Richter M."/>
            <person name="Pena A."/>
            <person name="Tamames J."/>
            <person name="Rossello-Mora R."/>
        </authorList>
    </citation>
    <scope>NUCLEOTIDE SEQUENCE</scope>
</reference>
<evidence type="ECO:0000256" key="1">
    <source>
        <dbReference type="SAM" id="Coils"/>
    </source>
</evidence>
<name>M1PVZ6_9ZZZZ</name>
<evidence type="ECO:0000313" key="3">
    <source>
        <dbReference type="EMBL" id="AGF93339.1"/>
    </source>
</evidence>